<dbReference type="InterPro" id="IPR049709">
    <property type="entry name" value="IniB-like_N"/>
</dbReference>
<reference evidence="3" key="1">
    <citation type="journal article" date="2019" name="Int. J. Syst. Evol. Microbiol.">
        <title>The Global Catalogue of Microorganisms (GCM) 10K type strain sequencing project: providing services to taxonomists for standard genome sequencing and annotation.</title>
        <authorList>
            <consortium name="The Broad Institute Genomics Platform"/>
            <consortium name="The Broad Institute Genome Sequencing Center for Infectious Disease"/>
            <person name="Wu L."/>
            <person name="Ma J."/>
        </authorList>
    </citation>
    <scope>NUCLEOTIDE SEQUENCE [LARGE SCALE GENOMIC DNA]</scope>
    <source>
        <strain evidence="3">ZS-35-S2</strain>
    </source>
</reference>
<feature type="compositionally biased region" description="Low complexity" evidence="1">
    <location>
        <begin position="1"/>
        <end position="11"/>
    </location>
</feature>
<evidence type="ECO:0000313" key="2">
    <source>
        <dbReference type="EMBL" id="MFC6015619.1"/>
    </source>
</evidence>
<dbReference type="EMBL" id="JBHSPR010000002">
    <property type="protein sequence ID" value="MFC6015619.1"/>
    <property type="molecule type" value="Genomic_DNA"/>
</dbReference>
<sequence>MESAPTVESTPTPAPAPAPAPEAAPVESTQTLHDFVINLLGDADLRSAFELDPEGTLESLGLCDVTPGDVQDVLPLVIDSVPLQGLADLGAVDSLGLGSVSLSPSGVVGQVQTVANQFTAGLYSTGADVTVAGVGAVSVDPTGLDVAAGLPVLGLDSGLSVDLSGVHDVAGTLDSTVLGTVGGAETLDGVLGTADSAANTVTGTLNGVTGLVGAGDLGIANLGSITDLGSVTDLDGTLGGVTGTVTDLGSVADLGSVTDLDGTVGGVTGTVTDL</sequence>
<dbReference type="Proteomes" id="UP001596203">
    <property type="component" value="Unassembled WGS sequence"/>
</dbReference>
<accession>A0ABW1K3V0</accession>
<organism evidence="2 3">
    <name type="scientific">Plantactinospora solaniradicis</name>
    <dbReference type="NCBI Taxonomy" id="1723736"/>
    <lineage>
        <taxon>Bacteria</taxon>
        <taxon>Bacillati</taxon>
        <taxon>Actinomycetota</taxon>
        <taxon>Actinomycetes</taxon>
        <taxon>Micromonosporales</taxon>
        <taxon>Micromonosporaceae</taxon>
        <taxon>Plantactinospora</taxon>
    </lineage>
</organism>
<name>A0ABW1K3V0_9ACTN</name>
<proteinExistence type="predicted"/>
<feature type="non-terminal residue" evidence="2">
    <location>
        <position position="274"/>
    </location>
</feature>
<evidence type="ECO:0000313" key="3">
    <source>
        <dbReference type="Proteomes" id="UP001596203"/>
    </source>
</evidence>
<feature type="region of interest" description="Disordered" evidence="1">
    <location>
        <begin position="1"/>
        <end position="27"/>
    </location>
</feature>
<evidence type="ECO:0000256" key="1">
    <source>
        <dbReference type="SAM" id="MobiDB-lite"/>
    </source>
</evidence>
<keyword evidence="3" id="KW-1185">Reference proteome</keyword>
<gene>
    <name evidence="2" type="ORF">ACFP2T_05345</name>
</gene>
<dbReference type="NCBIfam" id="NF038175">
    <property type="entry name" value="IniB_NTERM"/>
    <property type="match status" value="1"/>
</dbReference>
<dbReference type="RefSeq" id="WP_377417959.1">
    <property type="nucleotide sequence ID" value="NZ_JBHSPR010000002.1"/>
</dbReference>
<protein>
    <submittedName>
        <fullName evidence="2">IniB N-terminal domain-containing protein</fullName>
    </submittedName>
</protein>
<comment type="caution">
    <text evidence="2">The sequence shown here is derived from an EMBL/GenBank/DDBJ whole genome shotgun (WGS) entry which is preliminary data.</text>
</comment>
<feature type="compositionally biased region" description="Pro residues" evidence="1">
    <location>
        <begin position="12"/>
        <end position="22"/>
    </location>
</feature>